<dbReference type="Proteomes" id="UP000325315">
    <property type="component" value="Unassembled WGS sequence"/>
</dbReference>
<dbReference type="InterPro" id="IPR056924">
    <property type="entry name" value="SH3_Tf2-1"/>
</dbReference>
<evidence type="ECO:0000313" key="3">
    <source>
        <dbReference type="Proteomes" id="UP000325315"/>
    </source>
</evidence>
<evidence type="ECO:0000259" key="1">
    <source>
        <dbReference type="Pfam" id="PF24626"/>
    </source>
</evidence>
<dbReference type="Pfam" id="PF24626">
    <property type="entry name" value="SH3_Tf2-1"/>
    <property type="match status" value="1"/>
</dbReference>
<keyword evidence="3" id="KW-1185">Reference proteome</keyword>
<comment type="caution">
    <text evidence="2">The sequence shown here is derived from an EMBL/GenBank/DDBJ whole genome shotgun (WGS) entry which is preliminary data.</text>
</comment>
<dbReference type="EMBL" id="SMMG02000002">
    <property type="protein sequence ID" value="KAA3484720.1"/>
    <property type="molecule type" value="Genomic_DNA"/>
</dbReference>
<evidence type="ECO:0000313" key="2">
    <source>
        <dbReference type="EMBL" id="KAA3484720.1"/>
    </source>
</evidence>
<reference evidence="2" key="1">
    <citation type="submission" date="2019-08" db="EMBL/GenBank/DDBJ databases">
        <authorList>
            <person name="Liu F."/>
        </authorList>
    </citation>
    <scope>NUCLEOTIDE SEQUENCE [LARGE SCALE GENOMIC DNA]</scope>
    <source>
        <strain evidence="2">PA1801</strain>
        <tissue evidence="2">Leaf</tissue>
    </source>
</reference>
<proteinExistence type="predicted"/>
<dbReference type="PANTHER" id="PTHR46148">
    <property type="entry name" value="CHROMO DOMAIN-CONTAINING PROTEIN"/>
    <property type="match status" value="1"/>
</dbReference>
<sequence length="161" mass="19123">MYWWSGVKCEIFEFLSKCLIKVKHKVPSGLLQPVMTPEWKWERITMDFVLGLSLIPRKKNAIWVIIDRSYEIIEKISSVAYGLALPPKLEKIHNIFHVYMLMWYTYDPSYVIHSCEIELQTDFSYSKESIMILAHEVKELQNKRIPLVKILWHRHGVEEAT</sequence>
<name>A0A5B6WS74_9ROSI</name>
<feature type="domain" description="Tf2-1-like SH3-like" evidence="1">
    <location>
        <begin position="68"/>
        <end position="104"/>
    </location>
</feature>
<dbReference type="AlphaFoldDB" id="A0A5B6WS74"/>
<dbReference type="PANTHER" id="PTHR46148:SF44">
    <property type="entry name" value="GAG-POL POLYPROTEIN"/>
    <property type="match status" value="1"/>
</dbReference>
<dbReference type="OrthoDB" id="1720441at2759"/>
<accession>A0A5B6WS74</accession>
<gene>
    <name evidence="2" type="ORF">EPI10_006787</name>
</gene>
<protein>
    <submittedName>
        <fullName evidence="2">Integrase</fullName>
    </submittedName>
</protein>
<organism evidence="2 3">
    <name type="scientific">Gossypium australe</name>
    <dbReference type="NCBI Taxonomy" id="47621"/>
    <lineage>
        <taxon>Eukaryota</taxon>
        <taxon>Viridiplantae</taxon>
        <taxon>Streptophyta</taxon>
        <taxon>Embryophyta</taxon>
        <taxon>Tracheophyta</taxon>
        <taxon>Spermatophyta</taxon>
        <taxon>Magnoliopsida</taxon>
        <taxon>eudicotyledons</taxon>
        <taxon>Gunneridae</taxon>
        <taxon>Pentapetalae</taxon>
        <taxon>rosids</taxon>
        <taxon>malvids</taxon>
        <taxon>Malvales</taxon>
        <taxon>Malvaceae</taxon>
        <taxon>Malvoideae</taxon>
        <taxon>Gossypium</taxon>
    </lineage>
</organism>